<evidence type="ECO:0000256" key="2">
    <source>
        <dbReference type="ARBA" id="ARBA00009559"/>
    </source>
</evidence>
<proteinExistence type="inferred from homology"/>
<dbReference type="AlphaFoldDB" id="A0A2V0P563"/>
<comment type="caution">
    <text evidence="11">The sequence shown here is derived from an EMBL/GenBank/DDBJ whole genome shotgun (WGS) entry which is preliminary data.</text>
</comment>
<dbReference type="GO" id="GO:0000139">
    <property type="term" value="C:Golgi membrane"/>
    <property type="evidence" value="ECO:0007669"/>
    <property type="project" value="UniProtKB-SubCell"/>
</dbReference>
<evidence type="ECO:0000256" key="4">
    <source>
        <dbReference type="ARBA" id="ARBA00022801"/>
    </source>
</evidence>
<evidence type="ECO:0000256" key="5">
    <source>
        <dbReference type="ARBA" id="ARBA00022968"/>
    </source>
</evidence>
<keyword evidence="8" id="KW-0472">Membrane</keyword>
<comment type="subcellular location">
    <subcellularLocation>
        <location evidence="1">Golgi apparatus membrane</location>
        <topology evidence="1">Single-pass type II membrane protein</topology>
    </subcellularLocation>
</comment>
<evidence type="ECO:0000256" key="10">
    <source>
        <dbReference type="SAM" id="SignalP"/>
    </source>
</evidence>
<dbReference type="PANTHER" id="PTHR13572">
    <property type="entry name" value="ENDO-ALPHA-1,2-MANNOSIDASE"/>
    <property type="match status" value="1"/>
</dbReference>
<dbReference type="CDD" id="cd11574">
    <property type="entry name" value="GH99"/>
    <property type="match status" value="1"/>
</dbReference>
<protein>
    <submittedName>
        <fullName evidence="11">Uncharacterized protein</fullName>
    </submittedName>
</protein>
<keyword evidence="6" id="KW-1133">Transmembrane helix</keyword>
<feature type="compositionally biased region" description="Acidic residues" evidence="9">
    <location>
        <begin position="493"/>
        <end position="517"/>
    </location>
</feature>
<keyword evidence="5" id="KW-0735">Signal-anchor</keyword>
<dbReference type="OrthoDB" id="406152at2759"/>
<organism evidence="11 12">
    <name type="scientific">Raphidocelis subcapitata</name>
    <dbReference type="NCBI Taxonomy" id="307507"/>
    <lineage>
        <taxon>Eukaryota</taxon>
        <taxon>Viridiplantae</taxon>
        <taxon>Chlorophyta</taxon>
        <taxon>core chlorophytes</taxon>
        <taxon>Chlorophyceae</taxon>
        <taxon>CS clade</taxon>
        <taxon>Sphaeropleales</taxon>
        <taxon>Selenastraceae</taxon>
        <taxon>Raphidocelis</taxon>
    </lineage>
</organism>
<evidence type="ECO:0000313" key="11">
    <source>
        <dbReference type="EMBL" id="GBF95021.1"/>
    </source>
</evidence>
<feature type="region of interest" description="Disordered" evidence="9">
    <location>
        <begin position="478"/>
        <end position="525"/>
    </location>
</feature>
<evidence type="ECO:0000256" key="6">
    <source>
        <dbReference type="ARBA" id="ARBA00022989"/>
    </source>
</evidence>
<name>A0A2V0P563_9CHLO</name>
<evidence type="ECO:0000256" key="3">
    <source>
        <dbReference type="ARBA" id="ARBA00022692"/>
    </source>
</evidence>
<feature type="compositionally biased region" description="Low complexity" evidence="9">
    <location>
        <begin position="191"/>
        <end position="200"/>
    </location>
</feature>
<sequence length="525" mass="54315">MERRGDARRRGAALACVAALLCIICGAAAGAAPPPPRFPPPYAVVAFHYLWYGEPATDGRYLHWDHELIPHWKAGQRDKWPTGKKFTPPGSVHSPFYPQHGPYSSRDPLLIQRQVEQLLAAGIGTIAASWWGPAWRTNTTDTQGVSTDKALGQLIAHLEAAAPPLLPESGASNSSSNGTSSSSSGGGAEGGSAAAAPPSSAAPSSVRLAFHLEPYPGRTTASVREDLADLTGRFGRSGALLRLEPGGRPVYFVYDSYRIPAAEWAELLTPGGASTVRGTDLDGIFLGLVLSFKDTADIEAGGFDGFYTYFASEAVSPASNPSSWRGLGEWAAANGKLFVPSVGPGYNDTKIRPWNAVATRDRDGGARYTRNWDAAAAAAPDAVSIVSWNEWGEGSQIEPAEPAADPATGEASLDYGPGGPRLYLELTAAASASFRTGLALRQSEAGAQQSGAERRRPASAAQRAAAAAAAVAAAGAAAGGELAAAAAGGGEGAGEEGEAGESEDEETCPAGEEDDSGEERGREEL</sequence>
<dbReference type="Proteomes" id="UP000247498">
    <property type="component" value="Unassembled WGS sequence"/>
</dbReference>
<feature type="compositionally biased region" description="Low complexity" evidence="9">
    <location>
        <begin position="165"/>
        <end position="183"/>
    </location>
</feature>
<dbReference type="Gene3D" id="3.20.20.80">
    <property type="entry name" value="Glycosidases"/>
    <property type="match status" value="1"/>
</dbReference>
<evidence type="ECO:0000256" key="7">
    <source>
        <dbReference type="ARBA" id="ARBA00023034"/>
    </source>
</evidence>
<dbReference type="InterPro" id="IPR026071">
    <property type="entry name" value="Glyco_Hydrolase_99"/>
</dbReference>
<dbReference type="GO" id="GO:0004559">
    <property type="term" value="F:alpha-mannosidase activity"/>
    <property type="evidence" value="ECO:0007669"/>
    <property type="project" value="TreeGrafter"/>
</dbReference>
<keyword evidence="10" id="KW-0732">Signal</keyword>
<feature type="signal peptide" evidence="10">
    <location>
        <begin position="1"/>
        <end position="30"/>
    </location>
</feature>
<accession>A0A2V0P563</accession>
<dbReference type="InParanoid" id="A0A2V0P563"/>
<gene>
    <name evidence="11" type="ORF">Rsub_07522</name>
</gene>
<evidence type="ECO:0000256" key="9">
    <source>
        <dbReference type="SAM" id="MobiDB-lite"/>
    </source>
</evidence>
<comment type="similarity">
    <text evidence="2">Belongs to the glycosyl hydrolase 99 family.</text>
</comment>
<dbReference type="EMBL" id="BDRX01000059">
    <property type="protein sequence ID" value="GBF95021.1"/>
    <property type="molecule type" value="Genomic_DNA"/>
</dbReference>
<feature type="region of interest" description="Disordered" evidence="9">
    <location>
        <begin position="165"/>
        <end position="200"/>
    </location>
</feature>
<evidence type="ECO:0000256" key="1">
    <source>
        <dbReference type="ARBA" id="ARBA00004323"/>
    </source>
</evidence>
<reference evidence="11 12" key="1">
    <citation type="journal article" date="2018" name="Sci. Rep.">
        <title>Raphidocelis subcapitata (=Pseudokirchneriella subcapitata) provides an insight into genome evolution and environmental adaptations in the Sphaeropleales.</title>
        <authorList>
            <person name="Suzuki S."/>
            <person name="Yamaguchi H."/>
            <person name="Nakajima N."/>
            <person name="Kawachi M."/>
        </authorList>
    </citation>
    <scope>NUCLEOTIDE SEQUENCE [LARGE SCALE GENOMIC DNA]</scope>
    <source>
        <strain evidence="11 12">NIES-35</strain>
    </source>
</reference>
<feature type="chain" id="PRO_5016096153" evidence="10">
    <location>
        <begin position="31"/>
        <end position="525"/>
    </location>
</feature>
<dbReference type="STRING" id="307507.A0A2V0P563"/>
<dbReference type="PANTHER" id="PTHR13572:SF4">
    <property type="entry name" value="RE57134P"/>
    <property type="match status" value="1"/>
</dbReference>
<dbReference type="Pfam" id="PF16317">
    <property type="entry name" value="Glyco_hydro_99"/>
    <property type="match status" value="2"/>
</dbReference>
<keyword evidence="12" id="KW-1185">Reference proteome</keyword>
<keyword evidence="4" id="KW-0378">Hydrolase</keyword>
<keyword evidence="3" id="KW-0812">Transmembrane</keyword>
<evidence type="ECO:0000256" key="8">
    <source>
        <dbReference type="ARBA" id="ARBA00023136"/>
    </source>
</evidence>
<evidence type="ECO:0000313" key="12">
    <source>
        <dbReference type="Proteomes" id="UP000247498"/>
    </source>
</evidence>
<keyword evidence="7" id="KW-0333">Golgi apparatus</keyword>
<feature type="region of interest" description="Disordered" evidence="9">
    <location>
        <begin position="396"/>
        <end position="416"/>
    </location>
</feature>